<gene>
    <name evidence="1" type="ORF">RIF29_40488</name>
</gene>
<dbReference type="Proteomes" id="UP001372338">
    <property type="component" value="Unassembled WGS sequence"/>
</dbReference>
<protein>
    <submittedName>
        <fullName evidence="1">Uncharacterized protein</fullName>
    </submittedName>
</protein>
<dbReference type="AlphaFoldDB" id="A0AAN9HNI1"/>
<reference evidence="1 2" key="1">
    <citation type="submission" date="2024-01" db="EMBL/GenBank/DDBJ databases">
        <title>The genomes of 5 underutilized Papilionoideae crops provide insights into root nodulation and disease resistanc.</title>
        <authorList>
            <person name="Yuan L."/>
        </authorList>
    </citation>
    <scope>NUCLEOTIDE SEQUENCE [LARGE SCALE GENOMIC DNA]</scope>
    <source>
        <strain evidence="1">ZHUSHIDOU_FW_LH</strain>
        <tissue evidence="1">Leaf</tissue>
    </source>
</reference>
<organism evidence="1 2">
    <name type="scientific">Crotalaria pallida</name>
    <name type="common">Smooth rattlebox</name>
    <name type="synonym">Crotalaria striata</name>
    <dbReference type="NCBI Taxonomy" id="3830"/>
    <lineage>
        <taxon>Eukaryota</taxon>
        <taxon>Viridiplantae</taxon>
        <taxon>Streptophyta</taxon>
        <taxon>Embryophyta</taxon>
        <taxon>Tracheophyta</taxon>
        <taxon>Spermatophyta</taxon>
        <taxon>Magnoliopsida</taxon>
        <taxon>eudicotyledons</taxon>
        <taxon>Gunneridae</taxon>
        <taxon>Pentapetalae</taxon>
        <taxon>rosids</taxon>
        <taxon>fabids</taxon>
        <taxon>Fabales</taxon>
        <taxon>Fabaceae</taxon>
        <taxon>Papilionoideae</taxon>
        <taxon>50 kb inversion clade</taxon>
        <taxon>genistoids sensu lato</taxon>
        <taxon>core genistoids</taxon>
        <taxon>Crotalarieae</taxon>
        <taxon>Crotalaria</taxon>
    </lineage>
</organism>
<evidence type="ECO:0000313" key="1">
    <source>
        <dbReference type="EMBL" id="KAK7245640.1"/>
    </source>
</evidence>
<sequence>MSSKSGILLMNLLEWETKLNIRQDFHYSSISFFPHPKPKPNPTHTNTLLLASYSHTNSTQRNQLFYFPIFKK</sequence>
<dbReference type="EMBL" id="JAYWIO010000008">
    <property type="protein sequence ID" value="KAK7245640.1"/>
    <property type="molecule type" value="Genomic_DNA"/>
</dbReference>
<keyword evidence="2" id="KW-1185">Reference proteome</keyword>
<name>A0AAN9HNI1_CROPI</name>
<evidence type="ECO:0000313" key="2">
    <source>
        <dbReference type="Proteomes" id="UP001372338"/>
    </source>
</evidence>
<comment type="caution">
    <text evidence="1">The sequence shown here is derived from an EMBL/GenBank/DDBJ whole genome shotgun (WGS) entry which is preliminary data.</text>
</comment>
<accession>A0AAN9HNI1</accession>
<proteinExistence type="predicted"/>